<organism evidence="1 2">
    <name type="scientific">Burkholderia lata (strain ATCC 17760 / DSM 23089 / LMG 22485 / NCIMB 9086 / R18194 / 383)</name>
    <dbReference type="NCBI Taxonomy" id="482957"/>
    <lineage>
        <taxon>Bacteria</taxon>
        <taxon>Pseudomonadati</taxon>
        <taxon>Pseudomonadota</taxon>
        <taxon>Betaproteobacteria</taxon>
        <taxon>Burkholderiales</taxon>
        <taxon>Burkholderiaceae</taxon>
        <taxon>Burkholderia</taxon>
        <taxon>Burkholderia cepacia complex</taxon>
    </lineage>
</organism>
<dbReference type="Proteomes" id="UP000494274">
    <property type="component" value="Unassembled WGS sequence"/>
</dbReference>
<accession>A0A6P2TZS4</accession>
<evidence type="ECO:0000313" key="1">
    <source>
        <dbReference type="EMBL" id="VWC62517.1"/>
    </source>
</evidence>
<sequence length="36" mass="4307">MTDWLAPSVVKQHRMPKIRIDRLIVTRFARSSMRIP</sequence>
<name>A0A6P2TZS4_BURL3</name>
<reference evidence="1 2" key="1">
    <citation type="submission" date="2019-09" db="EMBL/GenBank/DDBJ databases">
        <authorList>
            <person name="Depoorter E."/>
        </authorList>
    </citation>
    <scope>NUCLEOTIDE SEQUENCE [LARGE SCALE GENOMIC DNA]</scope>
    <source>
        <strain evidence="1">R-18112</strain>
    </source>
</reference>
<dbReference type="EMBL" id="CABVQI010000003">
    <property type="protein sequence ID" value="VWC62517.1"/>
    <property type="molecule type" value="Genomic_DNA"/>
</dbReference>
<evidence type="ECO:0000313" key="2">
    <source>
        <dbReference type="Proteomes" id="UP000494274"/>
    </source>
</evidence>
<dbReference type="AlphaFoldDB" id="A0A6P2TZS4"/>
<proteinExistence type="predicted"/>
<gene>
    <name evidence="1" type="ORF">BLA18112_01203</name>
</gene>
<protein>
    <submittedName>
        <fullName evidence="1">Uncharacterized protein</fullName>
    </submittedName>
</protein>